<feature type="chain" id="PRO_5030590806" evidence="3">
    <location>
        <begin position="18"/>
        <end position="450"/>
    </location>
</feature>
<evidence type="ECO:0000256" key="1">
    <source>
        <dbReference type="ARBA" id="ARBA00006096"/>
    </source>
</evidence>
<keyword evidence="4" id="KW-0121">Carboxypeptidase</keyword>
<evidence type="ECO:0000313" key="4">
    <source>
        <dbReference type="EMBL" id="MBB5698181.1"/>
    </source>
</evidence>
<dbReference type="RefSeq" id="WP_184026557.1">
    <property type="nucleotide sequence ID" value="NZ_JACIJJ010000002.1"/>
</dbReference>
<dbReference type="EC" id="3.4.16.4" evidence="4"/>
<evidence type="ECO:0000256" key="2">
    <source>
        <dbReference type="ARBA" id="ARBA00022801"/>
    </source>
</evidence>
<gene>
    <name evidence="4" type="ORF">FHR19_001526</name>
</gene>
<name>A0A7W9APP4_9SPHN</name>
<protein>
    <submittedName>
        <fullName evidence="4">D-alanyl-D-alanine carboxypeptidase/D-alanyl-D-alanine-endopeptidase (Penicillin-binding protein 4)</fullName>
        <ecNumber evidence="4">3.4.16.4</ecNumber>
        <ecNumber evidence="4">3.4.21.-</ecNumber>
    </submittedName>
</protein>
<dbReference type="SUPFAM" id="SSF56601">
    <property type="entry name" value="beta-lactamase/transpeptidase-like"/>
    <property type="match status" value="1"/>
</dbReference>
<dbReference type="InterPro" id="IPR000667">
    <property type="entry name" value="Peptidase_S13"/>
</dbReference>
<dbReference type="PANTHER" id="PTHR30023:SF0">
    <property type="entry name" value="PENICILLIN-SENSITIVE CARBOXYPEPTIDASE A"/>
    <property type="match status" value="1"/>
</dbReference>
<keyword evidence="5" id="KW-1185">Reference proteome</keyword>
<dbReference type="Pfam" id="PF02113">
    <property type="entry name" value="Peptidase_S13"/>
    <property type="match status" value="1"/>
</dbReference>
<dbReference type="Proteomes" id="UP000557739">
    <property type="component" value="Unassembled WGS sequence"/>
</dbReference>
<proteinExistence type="inferred from homology"/>
<dbReference type="GO" id="GO:0009002">
    <property type="term" value="F:serine-type D-Ala-D-Ala carboxypeptidase activity"/>
    <property type="evidence" value="ECO:0007669"/>
    <property type="project" value="UniProtKB-EC"/>
</dbReference>
<dbReference type="Gene3D" id="3.40.710.10">
    <property type="entry name" value="DD-peptidase/beta-lactamase superfamily"/>
    <property type="match status" value="1"/>
</dbReference>
<evidence type="ECO:0000313" key="5">
    <source>
        <dbReference type="Proteomes" id="UP000557739"/>
    </source>
</evidence>
<dbReference type="EMBL" id="JACIJJ010000002">
    <property type="protein sequence ID" value="MBB5698181.1"/>
    <property type="molecule type" value="Genomic_DNA"/>
</dbReference>
<keyword evidence="3" id="KW-0732">Signal</keyword>
<dbReference type="InterPro" id="IPR012338">
    <property type="entry name" value="Beta-lactam/transpept-like"/>
</dbReference>
<comment type="caution">
    <text evidence="4">The sequence shown here is derived from an EMBL/GenBank/DDBJ whole genome shotgun (WGS) entry which is preliminary data.</text>
</comment>
<reference evidence="4 5" key="1">
    <citation type="submission" date="2020-08" db="EMBL/GenBank/DDBJ databases">
        <title>Genomic Encyclopedia of Type Strains, Phase IV (KMG-IV): sequencing the most valuable type-strain genomes for metagenomic binning, comparative biology and taxonomic classification.</title>
        <authorList>
            <person name="Goeker M."/>
        </authorList>
    </citation>
    <scope>NUCLEOTIDE SEQUENCE [LARGE SCALE GENOMIC DNA]</scope>
    <source>
        <strain evidence="4 5">DSM 27244</strain>
    </source>
</reference>
<dbReference type="EC" id="3.4.21.-" evidence="4"/>
<keyword evidence="4" id="KW-0645">Protease</keyword>
<dbReference type="GO" id="GO:0000270">
    <property type="term" value="P:peptidoglycan metabolic process"/>
    <property type="evidence" value="ECO:0007669"/>
    <property type="project" value="TreeGrafter"/>
</dbReference>
<accession>A0A7W9APP4</accession>
<dbReference type="GO" id="GO:0006508">
    <property type="term" value="P:proteolysis"/>
    <property type="evidence" value="ECO:0007669"/>
    <property type="project" value="InterPro"/>
</dbReference>
<keyword evidence="2 4" id="KW-0378">Hydrolase</keyword>
<evidence type="ECO:0000256" key="3">
    <source>
        <dbReference type="SAM" id="SignalP"/>
    </source>
</evidence>
<feature type="signal peptide" evidence="3">
    <location>
        <begin position="1"/>
        <end position="17"/>
    </location>
</feature>
<dbReference type="AlphaFoldDB" id="A0A7W9APP4"/>
<dbReference type="NCBIfam" id="TIGR00666">
    <property type="entry name" value="PBP4"/>
    <property type="match status" value="1"/>
</dbReference>
<sequence>MKRAVLLLVAIAVPARADGPVLADRVRAILSAPDLAGTRWGLLVVDDAGRQVVAIDPDARFLPASNSKLPSVLADMAAPTPVEGTGVAIEGEDVVLIGAGDPWLSGASDCARDCLSTLADAVAARTKRVRDVIGDDRRWVDERWGQGWSWNNLPTRSGAAVSALSLDENVVTVTVTPDGAVAEPTGWYRIEDRVEPGAATSLGVERLPGERTLVVRGTIAGPVSVTIAHPVDDPAAYAAHRFAAMLRARGVKVGGEAKARHRRPGEAAAVLPQAIARLTPRPLIETWARTLKASQNLFAEMLLRRDMAEGTAAAGLARYDALFAGAGAPRRGWDFADGSGMSSYNRLSPRASVALLRWAASQPFAATFRASLPIAGVDGTLAARFKGTALEGRLFAKTGSLSGASALSGYLTARSGRTLTFAFFANDMASAAPPVTPTMDRVLVEIAAAN</sequence>
<organism evidence="4 5">
    <name type="scientific">Sphingomonas yantingensis</name>
    <dbReference type="NCBI Taxonomy" id="1241761"/>
    <lineage>
        <taxon>Bacteria</taxon>
        <taxon>Pseudomonadati</taxon>
        <taxon>Pseudomonadota</taxon>
        <taxon>Alphaproteobacteria</taxon>
        <taxon>Sphingomonadales</taxon>
        <taxon>Sphingomonadaceae</taxon>
        <taxon>Sphingomonas</taxon>
    </lineage>
</organism>
<dbReference type="PRINTS" id="PR00922">
    <property type="entry name" value="DADACBPTASE3"/>
</dbReference>
<dbReference type="Gene3D" id="3.50.80.20">
    <property type="entry name" value="D-Ala-D-Ala carboxypeptidase C, peptidase S13"/>
    <property type="match status" value="1"/>
</dbReference>
<comment type="similarity">
    <text evidence="1">Belongs to the peptidase S13 family.</text>
</comment>
<dbReference type="PANTHER" id="PTHR30023">
    <property type="entry name" value="D-ALANYL-D-ALANINE CARBOXYPEPTIDASE"/>
    <property type="match status" value="1"/>
</dbReference>